<gene>
    <name evidence="2" type="ORF">HMPREF9296_1006</name>
</gene>
<comment type="caution">
    <text evidence="2">The sequence shown here is derived from an EMBL/GenBank/DDBJ whole genome shotgun (WGS) entry which is preliminary data.</text>
</comment>
<dbReference type="InterPro" id="IPR018958">
    <property type="entry name" value="Knr4/Smi1-like_dom"/>
</dbReference>
<dbReference type="Gene3D" id="3.40.1580.10">
    <property type="entry name" value="SMI1/KNR4-like"/>
    <property type="match status" value="1"/>
</dbReference>
<reference evidence="2 3" key="1">
    <citation type="submission" date="2010-08" db="EMBL/GenBank/DDBJ databases">
        <authorList>
            <person name="Durkin A.S."/>
            <person name="Madupu R."/>
            <person name="Torralba M."/>
            <person name="Gillis M."/>
            <person name="Methe B."/>
            <person name="Sutton G."/>
            <person name="Nelson K.E."/>
        </authorList>
    </citation>
    <scope>NUCLEOTIDE SEQUENCE [LARGE SCALE GENOMIC DNA]</scope>
    <source>
        <strain evidence="2 3">FB035-09AN</strain>
    </source>
</reference>
<evidence type="ECO:0000313" key="2">
    <source>
        <dbReference type="EMBL" id="EFL44969.1"/>
    </source>
</evidence>
<evidence type="ECO:0000313" key="3">
    <source>
        <dbReference type="Proteomes" id="UP000003610"/>
    </source>
</evidence>
<dbReference type="Pfam" id="PF09346">
    <property type="entry name" value="SMI1_KNR4"/>
    <property type="match status" value="1"/>
</dbReference>
<name>E1KU73_9BACT</name>
<evidence type="ECO:0000259" key="1">
    <source>
        <dbReference type="Pfam" id="PF09346"/>
    </source>
</evidence>
<dbReference type="InterPro" id="IPR037883">
    <property type="entry name" value="Knr4/Smi1-like_sf"/>
</dbReference>
<dbReference type="STRING" id="866771.HMPREF9296_1006"/>
<dbReference type="SUPFAM" id="SSF160631">
    <property type="entry name" value="SMI1/KNR4-like"/>
    <property type="match status" value="1"/>
</dbReference>
<dbReference type="eggNOG" id="ENOG5033QVK">
    <property type="taxonomic scope" value="Bacteria"/>
</dbReference>
<sequence>MVVEFFKKINKGDYKALKISLTKNQIENLMPFYFEGKEEFILFYLTFNGVYFPKGAKISTESFLDVDEDEYYELELEYIYDIEYILEIKEAIKEQSEEVKKFAETHIPFARNAGGNDFFIEIPTGKIKYVSWEYGIEDGLIEVAPSFKDFCGAIEPW</sequence>
<protein>
    <recommendedName>
        <fullName evidence="1">Knr4/Smi1-like domain-containing protein</fullName>
    </recommendedName>
</protein>
<feature type="domain" description="Knr4/Smi1-like" evidence="1">
    <location>
        <begin position="38"/>
        <end position="150"/>
    </location>
</feature>
<dbReference type="Proteomes" id="UP000003610">
    <property type="component" value="Unassembled WGS sequence"/>
</dbReference>
<dbReference type="RefSeq" id="WP_004358248.1">
    <property type="nucleotide sequence ID" value="NZ_AEDO01000060.1"/>
</dbReference>
<accession>E1KU73</accession>
<proteinExistence type="predicted"/>
<dbReference type="EMBL" id="AEDO01000060">
    <property type="protein sequence ID" value="EFL44969.1"/>
    <property type="molecule type" value="Genomic_DNA"/>
</dbReference>
<organism evidence="2 3">
    <name type="scientific">Prevotella disiens FB035-09AN</name>
    <dbReference type="NCBI Taxonomy" id="866771"/>
    <lineage>
        <taxon>Bacteria</taxon>
        <taxon>Pseudomonadati</taxon>
        <taxon>Bacteroidota</taxon>
        <taxon>Bacteroidia</taxon>
        <taxon>Bacteroidales</taxon>
        <taxon>Prevotellaceae</taxon>
        <taxon>Prevotella</taxon>
    </lineage>
</organism>
<dbReference type="AlphaFoldDB" id="E1KU73"/>